<proteinExistence type="inferred from homology"/>
<dbReference type="SUPFAM" id="SSF52113">
    <property type="entry name" value="BRCT domain"/>
    <property type="match status" value="1"/>
</dbReference>
<dbReference type="GO" id="GO:0070212">
    <property type="term" value="P:protein poly-ADP-ribosylation"/>
    <property type="evidence" value="ECO:0007669"/>
    <property type="project" value="TreeGrafter"/>
</dbReference>
<feature type="domain" description="BRCT" evidence="11">
    <location>
        <begin position="11"/>
        <end position="105"/>
    </location>
</feature>
<keyword evidence="3" id="KW-0328">Glycosyltransferase</keyword>
<organism evidence="13 14">
    <name type="scientific">Jimgerdemannia flammicorona</name>
    <dbReference type="NCBI Taxonomy" id="994334"/>
    <lineage>
        <taxon>Eukaryota</taxon>
        <taxon>Fungi</taxon>
        <taxon>Fungi incertae sedis</taxon>
        <taxon>Mucoromycota</taxon>
        <taxon>Mucoromycotina</taxon>
        <taxon>Endogonomycetes</taxon>
        <taxon>Endogonales</taxon>
        <taxon>Endogonaceae</taxon>
        <taxon>Jimgerdemannia</taxon>
    </lineage>
</organism>
<dbReference type="InterPro" id="IPR036930">
    <property type="entry name" value="WGR_dom_sf"/>
</dbReference>
<name>A0A433CYZ2_9FUNG</name>
<comment type="similarity">
    <text evidence="8">Belongs to the ARTD/PARP family.</text>
</comment>
<evidence type="ECO:0000256" key="6">
    <source>
        <dbReference type="ARBA" id="ARBA00023027"/>
    </source>
</evidence>
<dbReference type="AlphaFoldDB" id="A0A433CYZ2"/>
<dbReference type="PROSITE" id="PS51977">
    <property type="entry name" value="WGR"/>
    <property type="match status" value="1"/>
</dbReference>
<evidence type="ECO:0000256" key="4">
    <source>
        <dbReference type="ARBA" id="ARBA00022679"/>
    </source>
</evidence>
<sequence length="401" mass="43879">MAPARKKPVSQTPTVFKDYHFSFSGVFDNTTHNQLATLVKGHGAGYTAKITKKTTHLVVTSEDFQNNSSKVVAAKARGDVTIVTVGFVDDSVAKGVLASVTDYNPDVATATVAVSAAKKDTNRDNKRAKAPSKKRKAADDADDDDGADDDAIDDVKKPDAKRTKRAIKGKELKASSVDATTTADMTATSNADDSATEVKEVAKKNATKKLKSLKVPVDALVPSNFVLTSPPSYLHSASAYKVYIDPEDGTIWDAALNQTNIGNNNNKFYFIQVLERSSSSYACFMRWGRVGAKGETKFVANYHCSPSQPYHSSAHRAKKVFCSKFKEKTVNSWADRANFSSVYGKYTLLERDYGDDDSDDEEIAKKEKSKGKEKHEEGEVEPDSKLDPKVQEIVAMIFNQE</sequence>
<dbReference type="InterPro" id="IPR008893">
    <property type="entry name" value="WGR_domain"/>
</dbReference>
<feature type="compositionally biased region" description="Acidic residues" evidence="10">
    <location>
        <begin position="140"/>
        <end position="152"/>
    </location>
</feature>
<comment type="subcellular location">
    <subcellularLocation>
        <location evidence="1">Nucleus</location>
    </subcellularLocation>
</comment>
<feature type="compositionally biased region" description="Basic and acidic residues" evidence="10">
    <location>
        <begin position="118"/>
        <end position="127"/>
    </location>
</feature>
<keyword evidence="4" id="KW-0808">Transferase</keyword>
<dbReference type="SUPFAM" id="SSF142921">
    <property type="entry name" value="WGR domain-like"/>
    <property type="match status" value="1"/>
</dbReference>
<dbReference type="InterPro" id="IPR036420">
    <property type="entry name" value="BRCT_dom_sf"/>
</dbReference>
<evidence type="ECO:0000256" key="10">
    <source>
        <dbReference type="SAM" id="MobiDB-lite"/>
    </source>
</evidence>
<feature type="region of interest" description="Disordered" evidence="10">
    <location>
        <begin position="118"/>
        <end position="167"/>
    </location>
</feature>
<protein>
    <recommendedName>
        <fullName evidence="2">NAD(+) ADP-ribosyltransferase</fullName>
        <ecNumber evidence="2">2.4.2.30</ecNumber>
    </recommendedName>
</protein>
<reference evidence="13 14" key="1">
    <citation type="journal article" date="2018" name="New Phytol.">
        <title>Phylogenomics of Endogonaceae and evolution of mycorrhizas within Mucoromycota.</title>
        <authorList>
            <person name="Chang Y."/>
            <person name="Desiro A."/>
            <person name="Na H."/>
            <person name="Sandor L."/>
            <person name="Lipzen A."/>
            <person name="Clum A."/>
            <person name="Barry K."/>
            <person name="Grigoriev I.V."/>
            <person name="Martin F.M."/>
            <person name="Stajich J.E."/>
            <person name="Smith M.E."/>
            <person name="Bonito G."/>
            <person name="Spatafora J.W."/>
        </authorList>
    </citation>
    <scope>NUCLEOTIDE SEQUENCE [LARGE SCALE GENOMIC DNA]</scope>
    <source>
        <strain evidence="13 14">GMNB39</strain>
    </source>
</reference>
<evidence type="ECO:0000259" key="12">
    <source>
        <dbReference type="PROSITE" id="PS51977"/>
    </source>
</evidence>
<dbReference type="SMART" id="SM00292">
    <property type="entry name" value="BRCT"/>
    <property type="match status" value="1"/>
</dbReference>
<evidence type="ECO:0000256" key="9">
    <source>
        <dbReference type="ARBA" id="ARBA00033987"/>
    </source>
</evidence>
<dbReference type="PANTHER" id="PTHR10459">
    <property type="entry name" value="DNA LIGASE"/>
    <property type="match status" value="1"/>
</dbReference>
<dbReference type="Proteomes" id="UP000268093">
    <property type="component" value="Unassembled WGS sequence"/>
</dbReference>
<comment type="catalytic activity">
    <reaction evidence="9">
        <text>NAD(+) + (ADP-D-ribosyl)n-acceptor = nicotinamide + (ADP-D-ribosyl)n+1-acceptor + H(+).</text>
        <dbReference type="EC" id="2.4.2.30"/>
    </reaction>
</comment>
<dbReference type="OrthoDB" id="2017365at2759"/>
<keyword evidence="7" id="KW-0539">Nucleus</keyword>
<feature type="compositionally biased region" description="Acidic residues" evidence="10">
    <location>
        <begin position="353"/>
        <end position="362"/>
    </location>
</feature>
<dbReference type="GO" id="GO:0005730">
    <property type="term" value="C:nucleolus"/>
    <property type="evidence" value="ECO:0007669"/>
    <property type="project" value="TreeGrafter"/>
</dbReference>
<dbReference type="PROSITE" id="PS50172">
    <property type="entry name" value="BRCT"/>
    <property type="match status" value="1"/>
</dbReference>
<dbReference type="FunFam" id="2.20.140.10:FF:000001">
    <property type="entry name" value="Poly [ADP-ribose] polymerase"/>
    <property type="match status" value="1"/>
</dbReference>
<evidence type="ECO:0000256" key="5">
    <source>
        <dbReference type="ARBA" id="ARBA00022695"/>
    </source>
</evidence>
<dbReference type="InterPro" id="IPR050800">
    <property type="entry name" value="ARTD/PARP"/>
</dbReference>
<feature type="compositionally biased region" description="Basic and acidic residues" evidence="10">
    <location>
        <begin position="373"/>
        <end position="387"/>
    </location>
</feature>
<keyword evidence="5" id="KW-0548">Nucleotidyltransferase</keyword>
<evidence type="ECO:0000256" key="1">
    <source>
        <dbReference type="ARBA" id="ARBA00004123"/>
    </source>
</evidence>
<gene>
    <name evidence="13" type="ORF">BC936DRAFT_136707</name>
</gene>
<dbReference type="GO" id="GO:0003950">
    <property type="term" value="F:NAD+ poly-ADP-ribosyltransferase activity"/>
    <property type="evidence" value="ECO:0007669"/>
    <property type="project" value="UniProtKB-EC"/>
</dbReference>
<dbReference type="Pfam" id="PF05406">
    <property type="entry name" value="WGR"/>
    <property type="match status" value="1"/>
</dbReference>
<evidence type="ECO:0000256" key="8">
    <source>
        <dbReference type="ARBA" id="ARBA00024347"/>
    </source>
</evidence>
<dbReference type="PANTHER" id="PTHR10459:SF60">
    <property type="entry name" value="POLY [ADP-RIBOSE] POLYMERASE 2"/>
    <property type="match status" value="1"/>
</dbReference>
<evidence type="ECO:0000256" key="7">
    <source>
        <dbReference type="ARBA" id="ARBA00023242"/>
    </source>
</evidence>
<dbReference type="GO" id="GO:1990404">
    <property type="term" value="F:NAD+-protein mono-ADP-ribosyltransferase activity"/>
    <property type="evidence" value="ECO:0007669"/>
    <property type="project" value="TreeGrafter"/>
</dbReference>
<dbReference type="EC" id="2.4.2.30" evidence="2"/>
<evidence type="ECO:0000313" key="14">
    <source>
        <dbReference type="Proteomes" id="UP000268093"/>
    </source>
</evidence>
<evidence type="ECO:0000259" key="11">
    <source>
        <dbReference type="PROSITE" id="PS50172"/>
    </source>
</evidence>
<evidence type="ECO:0000256" key="2">
    <source>
        <dbReference type="ARBA" id="ARBA00012020"/>
    </source>
</evidence>
<accession>A0A433CYZ2</accession>
<dbReference type="Gene3D" id="3.40.50.10190">
    <property type="entry name" value="BRCT domain"/>
    <property type="match status" value="1"/>
</dbReference>
<comment type="caution">
    <text evidence="13">The sequence shown here is derived from an EMBL/GenBank/DDBJ whole genome shotgun (WGS) entry which is preliminary data.</text>
</comment>
<feature type="region of interest" description="Disordered" evidence="10">
    <location>
        <begin position="352"/>
        <end position="387"/>
    </location>
</feature>
<dbReference type="Pfam" id="PF00533">
    <property type="entry name" value="BRCT"/>
    <property type="match status" value="1"/>
</dbReference>
<evidence type="ECO:0000313" key="13">
    <source>
        <dbReference type="EMBL" id="RUP43806.1"/>
    </source>
</evidence>
<feature type="domain" description="WGR" evidence="12">
    <location>
        <begin position="239"/>
        <end position="346"/>
    </location>
</feature>
<dbReference type="SMART" id="SM00773">
    <property type="entry name" value="WGR"/>
    <property type="match status" value="1"/>
</dbReference>
<dbReference type="GO" id="GO:0006302">
    <property type="term" value="P:double-strand break repair"/>
    <property type="evidence" value="ECO:0007669"/>
    <property type="project" value="TreeGrafter"/>
</dbReference>
<keyword evidence="6" id="KW-0520">NAD</keyword>
<feature type="non-terminal residue" evidence="13">
    <location>
        <position position="401"/>
    </location>
</feature>
<dbReference type="GO" id="GO:0016779">
    <property type="term" value="F:nucleotidyltransferase activity"/>
    <property type="evidence" value="ECO:0007669"/>
    <property type="project" value="UniProtKB-KW"/>
</dbReference>
<evidence type="ECO:0000256" key="3">
    <source>
        <dbReference type="ARBA" id="ARBA00022676"/>
    </source>
</evidence>
<dbReference type="InterPro" id="IPR001357">
    <property type="entry name" value="BRCT_dom"/>
</dbReference>
<dbReference type="EMBL" id="RBNI01010277">
    <property type="protein sequence ID" value="RUP43806.1"/>
    <property type="molecule type" value="Genomic_DNA"/>
</dbReference>
<keyword evidence="14" id="KW-1185">Reference proteome</keyword>